<keyword evidence="1" id="KW-0539">Nucleus</keyword>
<protein>
    <submittedName>
        <fullName evidence="2">Uncharacterized protein</fullName>
    </submittedName>
</protein>
<dbReference type="InterPro" id="IPR047230">
    <property type="entry name" value="CLOCK-like"/>
</dbReference>
<keyword evidence="3" id="KW-1185">Reference proteome</keyword>
<dbReference type="PANTHER" id="PTHR46055">
    <property type="entry name" value="CIRCADIAN LOCOMOTER OUTPUT CYCLES PROTEIN KAPUT"/>
    <property type="match status" value="1"/>
</dbReference>
<evidence type="ECO:0000256" key="1">
    <source>
        <dbReference type="ARBA" id="ARBA00023242"/>
    </source>
</evidence>
<dbReference type="PANTHER" id="PTHR46055:SF3">
    <property type="entry name" value="CIRCADIAN LOCOMOTER OUTPUT CYCLES PROTEIN KAPUT"/>
    <property type="match status" value="1"/>
</dbReference>
<dbReference type="GO" id="GO:0032922">
    <property type="term" value="P:circadian regulation of gene expression"/>
    <property type="evidence" value="ECO:0007669"/>
    <property type="project" value="InterPro"/>
</dbReference>
<organism evidence="2 3">
    <name type="scientific">Lymnaea stagnalis</name>
    <name type="common">Great pond snail</name>
    <name type="synonym">Helix stagnalis</name>
    <dbReference type="NCBI Taxonomy" id="6523"/>
    <lineage>
        <taxon>Eukaryota</taxon>
        <taxon>Metazoa</taxon>
        <taxon>Spiralia</taxon>
        <taxon>Lophotrochozoa</taxon>
        <taxon>Mollusca</taxon>
        <taxon>Gastropoda</taxon>
        <taxon>Heterobranchia</taxon>
        <taxon>Euthyneura</taxon>
        <taxon>Panpulmonata</taxon>
        <taxon>Hygrophila</taxon>
        <taxon>Lymnaeoidea</taxon>
        <taxon>Lymnaeidae</taxon>
        <taxon>Lymnaea</taxon>
    </lineage>
</organism>
<dbReference type="AlphaFoldDB" id="A0AAV2HX24"/>
<reference evidence="2 3" key="1">
    <citation type="submission" date="2024-04" db="EMBL/GenBank/DDBJ databases">
        <authorList>
            <consortium name="Genoscope - CEA"/>
            <person name="William W."/>
        </authorList>
    </citation>
    <scope>NUCLEOTIDE SEQUENCE [LARGE SCALE GENOMIC DNA]</scope>
</reference>
<dbReference type="Gene3D" id="3.30.450.20">
    <property type="entry name" value="PAS domain"/>
    <property type="match status" value="1"/>
</dbReference>
<dbReference type="GO" id="GO:1990513">
    <property type="term" value="C:CLOCK-BMAL transcription complex"/>
    <property type="evidence" value="ECO:0007669"/>
    <property type="project" value="TreeGrafter"/>
</dbReference>
<evidence type="ECO:0000313" key="2">
    <source>
        <dbReference type="EMBL" id="CAL1538760.1"/>
    </source>
</evidence>
<dbReference type="GO" id="GO:0000978">
    <property type="term" value="F:RNA polymerase II cis-regulatory region sequence-specific DNA binding"/>
    <property type="evidence" value="ECO:0007669"/>
    <property type="project" value="TreeGrafter"/>
</dbReference>
<accession>A0AAV2HX24</accession>
<comment type="caution">
    <text evidence="2">The sequence shown here is derived from an EMBL/GenBank/DDBJ whole genome shotgun (WGS) entry which is preliminary data.</text>
</comment>
<gene>
    <name evidence="2" type="ORF">GSLYS_00012581001</name>
</gene>
<sequence length="126" mass="14676">MHEDDRLKFFNLLSKQQSQGFLDENSISFNCHLRRGTIDPAETATYEYVRVCGTSQYMSEIEDDSVICDNSDFIGLDLPEQSLCFCCAVRLQTSHVIREMSMVDESSCEFTSRHSLEWKFLFLDHR</sequence>
<dbReference type="GO" id="GO:0000981">
    <property type="term" value="F:DNA-binding transcription factor activity, RNA polymerase II-specific"/>
    <property type="evidence" value="ECO:0007669"/>
    <property type="project" value="InterPro"/>
</dbReference>
<dbReference type="EMBL" id="CAXITT010000311">
    <property type="protein sequence ID" value="CAL1538760.1"/>
    <property type="molecule type" value="Genomic_DNA"/>
</dbReference>
<dbReference type="Proteomes" id="UP001497497">
    <property type="component" value="Unassembled WGS sequence"/>
</dbReference>
<evidence type="ECO:0000313" key="3">
    <source>
        <dbReference type="Proteomes" id="UP001497497"/>
    </source>
</evidence>
<proteinExistence type="predicted"/>
<name>A0AAV2HX24_LYMST</name>